<dbReference type="Pfam" id="PF00665">
    <property type="entry name" value="rve"/>
    <property type="match status" value="1"/>
</dbReference>
<dbReference type="InParanoid" id="U2FL38"/>
<proteinExistence type="predicted"/>
<protein>
    <submittedName>
        <fullName evidence="2">2-dehydro-3-deoxyphosphooctonate aldolase KDO 8-P synthase protein</fullName>
        <ecNumber evidence="2">2.5.1.55</ecNumber>
    </submittedName>
</protein>
<dbReference type="Proteomes" id="UP000005707">
    <property type="component" value="Unassembled WGS sequence"/>
</dbReference>
<dbReference type="AlphaFoldDB" id="U2FL38"/>
<dbReference type="InterPro" id="IPR012337">
    <property type="entry name" value="RNaseH-like_sf"/>
</dbReference>
<sequence length="215" mass="25514">MNPKKIYRLMKKFGIRSIIRKKNRHKHLYDAYKSHHYFENVLDRNFNVDKPGTVFATDITYLTLSSNERYYLSAVKDLCTREIVAWKVSKSLAISLSIDVIDQLVERYGEDYIKDNDILIHSDQGFHYTNPKYVNKLNKLNVTQSMSRRGNCLDNAKMETFFGHFKDECNYDETKELMDLTEIIESYMDFYNTGRYQWTLKKMAPAQYRNHLLAA</sequence>
<name>U2FL38_9MOLU</name>
<dbReference type="EC" id="2.5.1.55" evidence="2"/>
<keyword evidence="2" id="KW-0808">Transferase</keyword>
<evidence type="ECO:0000259" key="1">
    <source>
        <dbReference type="PROSITE" id="PS50994"/>
    </source>
</evidence>
<dbReference type="InterPro" id="IPR036397">
    <property type="entry name" value="RNaseH_sf"/>
</dbReference>
<dbReference type="Gene3D" id="3.30.420.10">
    <property type="entry name" value="Ribonuclease H-like superfamily/Ribonuclease H"/>
    <property type="match status" value="1"/>
</dbReference>
<accession>U2FL38</accession>
<gene>
    <name evidence="2" type="ORF">HLPCO_000131</name>
</gene>
<dbReference type="Pfam" id="PF13333">
    <property type="entry name" value="rve_2"/>
    <property type="match status" value="1"/>
</dbReference>
<dbReference type="PROSITE" id="PS50994">
    <property type="entry name" value="INTEGRASE"/>
    <property type="match status" value="1"/>
</dbReference>
<dbReference type="InterPro" id="IPR048020">
    <property type="entry name" value="Transpos_IS3"/>
</dbReference>
<evidence type="ECO:0000313" key="2">
    <source>
        <dbReference type="EMBL" id="ERJ13480.1"/>
    </source>
</evidence>
<organism evidence="2 3">
    <name type="scientific">Haloplasma contractile SSD-17B</name>
    <dbReference type="NCBI Taxonomy" id="1033810"/>
    <lineage>
        <taxon>Bacteria</taxon>
        <taxon>Bacillati</taxon>
        <taxon>Mycoplasmatota</taxon>
        <taxon>Mollicutes</taxon>
        <taxon>Haloplasmatales</taxon>
        <taxon>Haloplasmataceae</taxon>
        <taxon>Haloplasma</taxon>
    </lineage>
</organism>
<dbReference type="InterPro" id="IPR001584">
    <property type="entry name" value="Integrase_cat-core"/>
</dbReference>
<dbReference type="PANTHER" id="PTHR46889">
    <property type="entry name" value="TRANSPOSASE INSF FOR INSERTION SEQUENCE IS3B-RELATED"/>
    <property type="match status" value="1"/>
</dbReference>
<dbReference type="SUPFAM" id="SSF53098">
    <property type="entry name" value="Ribonuclease H-like"/>
    <property type="match status" value="1"/>
</dbReference>
<dbReference type="GO" id="GO:0008676">
    <property type="term" value="F:3-deoxy-8-phosphooctulonate synthase activity"/>
    <property type="evidence" value="ECO:0007669"/>
    <property type="project" value="UniProtKB-EC"/>
</dbReference>
<dbReference type="eggNOG" id="COG2801">
    <property type="taxonomic scope" value="Bacteria"/>
</dbReference>
<dbReference type="GO" id="GO:0015074">
    <property type="term" value="P:DNA integration"/>
    <property type="evidence" value="ECO:0007669"/>
    <property type="project" value="InterPro"/>
</dbReference>
<dbReference type="PANTHER" id="PTHR46889:SF4">
    <property type="entry name" value="TRANSPOSASE INSO FOR INSERTION SEQUENCE ELEMENT IS911B-RELATED"/>
    <property type="match status" value="1"/>
</dbReference>
<dbReference type="GO" id="GO:0003676">
    <property type="term" value="F:nucleic acid binding"/>
    <property type="evidence" value="ECO:0007669"/>
    <property type="project" value="InterPro"/>
</dbReference>
<comment type="caution">
    <text evidence="2">The sequence shown here is derived from an EMBL/GenBank/DDBJ whole genome shotgun (WGS) entry which is preliminary data.</text>
</comment>
<reference evidence="2 3" key="1">
    <citation type="journal article" date="2011" name="J. Bacteriol.">
        <title>Genome sequence of Haloplasma contractile, an unusual contractile bacterium from a deep-sea anoxic brine lake.</title>
        <authorList>
            <person name="Antunes A."/>
            <person name="Alam I."/>
            <person name="El Dorry H."/>
            <person name="Siam R."/>
            <person name="Robertson A."/>
            <person name="Bajic V.B."/>
            <person name="Stingl U."/>
        </authorList>
    </citation>
    <scope>NUCLEOTIDE SEQUENCE [LARGE SCALE GENOMIC DNA]</scope>
    <source>
        <strain evidence="2 3">SSD-17B</strain>
    </source>
</reference>
<dbReference type="EMBL" id="AFNU02000001">
    <property type="protein sequence ID" value="ERJ13480.1"/>
    <property type="molecule type" value="Genomic_DNA"/>
</dbReference>
<keyword evidence="3" id="KW-1185">Reference proteome</keyword>
<dbReference type="InterPro" id="IPR050900">
    <property type="entry name" value="Transposase_IS3/IS150/IS904"/>
</dbReference>
<reference evidence="2 3" key="2">
    <citation type="journal article" date="2013" name="PLoS ONE">
        <title>INDIGO - INtegrated Data Warehouse of MIcrobial GenOmes with Examples from the Red Sea Extremophiles.</title>
        <authorList>
            <person name="Alam I."/>
            <person name="Antunes A."/>
            <person name="Kamau A.A."/>
            <person name="Ba Alawi W."/>
            <person name="Kalkatawi M."/>
            <person name="Stingl U."/>
            <person name="Bajic V.B."/>
        </authorList>
    </citation>
    <scope>NUCLEOTIDE SEQUENCE [LARGE SCALE GENOMIC DNA]</scope>
    <source>
        <strain evidence="2 3">SSD-17B</strain>
    </source>
</reference>
<evidence type="ECO:0000313" key="3">
    <source>
        <dbReference type="Proteomes" id="UP000005707"/>
    </source>
</evidence>
<dbReference type="STRING" id="1033810.HLPCO_000131"/>
<dbReference type="NCBIfam" id="NF033516">
    <property type="entry name" value="transpos_IS3"/>
    <property type="match status" value="1"/>
</dbReference>
<feature type="domain" description="Integrase catalytic" evidence="1">
    <location>
        <begin position="47"/>
        <end position="213"/>
    </location>
</feature>